<dbReference type="Gene3D" id="3.40.50.2300">
    <property type="match status" value="1"/>
</dbReference>
<accession>A0A3M6QUI9</accession>
<evidence type="ECO:0000313" key="5">
    <source>
        <dbReference type="Proteomes" id="UP000278006"/>
    </source>
</evidence>
<dbReference type="InterPro" id="IPR050595">
    <property type="entry name" value="Bact_response_regulator"/>
</dbReference>
<proteinExistence type="predicted"/>
<evidence type="ECO:0000256" key="1">
    <source>
        <dbReference type="ARBA" id="ARBA00022553"/>
    </source>
</evidence>
<keyword evidence="1 2" id="KW-0597">Phosphoprotein</keyword>
<dbReference type="PROSITE" id="PS50110">
    <property type="entry name" value="RESPONSE_REGULATORY"/>
    <property type="match status" value="1"/>
</dbReference>
<keyword evidence="5" id="KW-1185">Reference proteome</keyword>
<sequence length="126" mass="14134">MTDKLQTFIVEDNHTIRENLTAMLEELTPVEAQGFAVSQHEALDWLHSNQDGWRLLIVDLFLQSGTGLGVIEAVGPIQPDQHIVILSNYVEDDIRQRSAQLGVSAVFDKSRDIEKLIDFCNELAST</sequence>
<evidence type="ECO:0000313" key="4">
    <source>
        <dbReference type="EMBL" id="RMX06690.1"/>
    </source>
</evidence>
<evidence type="ECO:0000259" key="3">
    <source>
        <dbReference type="PROSITE" id="PS50110"/>
    </source>
</evidence>
<dbReference type="PANTHER" id="PTHR44591:SF3">
    <property type="entry name" value="RESPONSE REGULATORY DOMAIN-CONTAINING PROTEIN"/>
    <property type="match status" value="1"/>
</dbReference>
<keyword evidence="4" id="KW-0238">DNA-binding</keyword>
<dbReference type="SUPFAM" id="SSF52172">
    <property type="entry name" value="CheY-like"/>
    <property type="match status" value="1"/>
</dbReference>
<dbReference type="RefSeq" id="WP_122228455.1">
    <property type="nucleotide sequence ID" value="NZ_RDQO01000002.1"/>
</dbReference>
<dbReference type="CDD" id="cd00156">
    <property type="entry name" value="REC"/>
    <property type="match status" value="1"/>
</dbReference>
<dbReference type="Proteomes" id="UP000278006">
    <property type="component" value="Unassembled WGS sequence"/>
</dbReference>
<dbReference type="GO" id="GO:0000160">
    <property type="term" value="P:phosphorelay signal transduction system"/>
    <property type="evidence" value="ECO:0007669"/>
    <property type="project" value="InterPro"/>
</dbReference>
<dbReference type="InterPro" id="IPR001789">
    <property type="entry name" value="Sig_transdc_resp-reg_receiver"/>
</dbReference>
<dbReference type="SMART" id="SM00448">
    <property type="entry name" value="REC"/>
    <property type="match status" value="1"/>
</dbReference>
<comment type="caution">
    <text evidence="4">The sequence shown here is derived from an EMBL/GenBank/DDBJ whole genome shotgun (WGS) entry which is preliminary data.</text>
</comment>
<reference evidence="4 5" key="1">
    <citation type="submission" date="2018-10" db="EMBL/GenBank/DDBJ databases">
        <title>Draft genome of Cortibacter populi DSM10536.</title>
        <authorList>
            <person name="Bernier A.-M."/>
            <person name="Bernard K."/>
        </authorList>
    </citation>
    <scope>NUCLEOTIDE SEQUENCE [LARGE SCALE GENOMIC DNA]</scope>
    <source>
        <strain evidence="4 5">DSM 105136</strain>
    </source>
</reference>
<protein>
    <submittedName>
        <fullName evidence="4">DNA-binding response regulator</fullName>
    </submittedName>
</protein>
<dbReference type="EMBL" id="RDQO01000002">
    <property type="protein sequence ID" value="RMX06690.1"/>
    <property type="molecule type" value="Genomic_DNA"/>
</dbReference>
<feature type="domain" description="Response regulatory" evidence="3">
    <location>
        <begin position="6"/>
        <end position="124"/>
    </location>
</feature>
<dbReference type="InterPro" id="IPR011006">
    <property type="entry name" value="CheY-like_superfamily"/>
</dbReference>
<gene>
    <name evidence="4" type="ORF">D8I35_09315</name>
</gene>
<dbReference type="OrthoDB" id="8562345at2"/>
<feature type="modified residue" description="4-aspartylphosphate" evidence="2">
    <location>
        <position position="59"/>
    </location>
</feature>
<organism evidence="4 5">
    <name type="scientific">Corticibacter populi</name>
    <dbReference type="NCBI Taxonomy" id="1550736"/>
    <lineage>
        <taxon>Bacteria</taxon>
        <taxon>Pseudomonadati</taxon>
        <taxon>Pseudomonadota</taxon>
        <taxon>Betaproteobacteria</taxon>
        <taxon>Burkholderiales</taxon>
        <taxon>Comamonadaceae</taxon>
        <taxon>Corticibacter</taxon>
    </lineage>
</organism>
<evidence type="ECO:0000256" key="2">
    <source>
        <dbReference type="PROSITE-ProRule" id="PRU00169"/>
    </source>
</evidence>
<dbReference type="Pfam" id="PF00072">
    <property type="entry name" value="Response_reg"/>
    <property type="match status" value="1"/>
</dbReference>
<dbReference type="PANTHER" id="PTHR44591">
    <property type="entry name" value="STRESS RESPONSE REGULATOR PROTEIN 1"/>
    <property type="match status" value="1"/>
</dbReference>
<dbReference type="GO" id="GO:0003677">
    <property type="term" value="F:DNA binding"/>
    <property type="evidence" value="ECO:0007669"/>
    <property type="project" value="UniProtKB-KW"/>
</dbReference>
<dbReference type="AlphaFoldDB" id="A0A3M6QUI9"/>
<name>A0A3M6QUI9_9BURK</name>